<reference evidence="8 9" key="1">
    <citation type="submission" date="2023-07" db="EMBL/GenBank/DDBJ databases">
        <title>Sorghum-associated microbial communities from plants grown in Nebraska, USA.</title>
        <authorList>
            <person name="Schachtman D."/>
        </authorList>
    </citation>
    <scope>NUCLEOTIDE SEQUENCE [LARGE SCALE GENOMIC DNA]</scope>
    <source>
        <strain evidence="8 9">BE310</strain>
    </source>
</reference>
<protein>
    <recommendedName>
        <fullName evidence="7">Cell division protein FtsB</fullName>
    </recommendedName>
</protein>
<gene>
    <name evidence="7" type="primary">ftsB</name>
    <name evidence="8" type="ORF">J2X16_000173</name>
</gene>
<sequence>MKALALVLAVFLIAIQAQLWVGRGSLPYVAHLREEVAAARAENDEARARNNQLQAELRDLREGLEMVEEKARFELGMIKPDEVFVPLAAPAAPPAASAAGQH</sequence>
<dbReference type="InterPro" id="IPR007060">
    <property type="entry name" value="FtsL/DivIC"/>
</dbReference>
<evidence type="ECO:0000313" key="8">
    <source>
        <dbReference type="EMBL" id="MDR7294852.1"/>
    </source>
</evidence>
<dbReference type="HAMAP" id="MF_00599">
    <property type="entry name" value="FtsB"/>
    <property type="match status" value="1"/>
</dbReference>
<keyword evidence="1 7" id="KW-1003">Cell membrane</keyword>
<comment type="function">
    <text evidence="7">Essential cell division protein. May link together the upstream cell division proteins, which are predominantly cytoplasmic, with the downstream cell division proteins, which are predominantly periplasmic.</text>
</comment>
<dbReference type="PANTHER" id="PTHR37485">
    <property type="entry name" value="CELL DIVISION PROTEIN FTSB"/>
    <property type="match status" value="1"/>
</dbReference>
<feature type="topological domain" description="Periplasmic" evidence="7">
    <location>
        <begin position="22"/>
        <end position="102"/>
    </location>
</feature>
<comment type="subunit">
    <text evidence="7">Part of a complex composed of FtsB, FtsL and FtsQ.</text>
</comment>
<evidence type="ECO:0000256" key="4">
    <source>
        <dbReference type="ARBA" id="ARBA00022989"/>
    </source>
</evidence>
<keyword evidence="9" id="KW-1185">Reference proteome</keyword>
<dbReference type="NCBIfam" id="NF002058">
    <property type="entry name" value="PRK00888.1"/>
    <property type="match status" value="1"/>
</dbReference>
<dbReference type="RefSeq" id="WP_310340554.1">
    <property type="nucleotide sequence ID" value="NZ_JAVDXQ010000001.1"/>
</dbReference>
<dbReference type="EMBL" id="JAVDXQ010000001">
    <property type="protein sequence ID" value="MDR7294852.1"/>
    <property type="molecule type" value="Genomic_DNA"/>
</dbReference>
<organism evidence="8 9">
    <name type="scientific">Pelomonas aquatica</name>
    <dbReference type="NCBI Taxonomy" id="431058"/>
    <lineage>
        <taxon>Bacteria</taxon>
        <taxon>Pseudomonadati</taxon>
        <taxon>Pseudomonadota</taxon>
        <taxon>Betaproteobacteria</taxon>
        <taxon>Burkholderiales</taxon>
        <taxon>Sphaerotilaceae</taxon>
        <taxon>Roseateles</taxon>
    </lineage>
</organism>
<dbReference type="Pfam" id="PF04977">
    <property type="entry name" value="DivIC"/>
    <property type="match status" value="1"/>
</dbReference>
<dbReference type="Proteomes" id="UP001180536">
    <property type="component" value="Unassembled WGS sequence"/>
</dbReference>
<feature type="topological domain" description="Cytoplasmic" evidence="7">
    <location>
        <begin position="1"/>
        <end position="3"/>
    </location>
</feature>
<comment type="similarity">
    <text evidence="7">Belongs to the FtsB family.</text>
</comment>
<evidence type="ECO:0000313" key="9">
    <source>
        <dbReference type="Proteomes" id="UP001180536"/>
    </source>
</evidence>
<evidence type="ECO:0000256" key="3">
    <source>
        <dbReference type="ARBA" id="ARBA00022692"/>
    </source>
</evidence>
<keyword evidence="4 7" id="KW-1133">Transmembrane helix</keyword>
<evidence type="ECO:0000256" key="2">
    <source>
        <dbReference type="ARBA" id="ARBA00022618"/>
    </source>
</evidence>
<keyword evidence="3 7" id="KW-0812">Transmembrane</keyword>
<keyword evidence="7" id="KW-0997">Cell inner membrane</keyword>
<keyword evidence="2 7" id="KW-0132">Cell division</keyword>
<comment type="caution">
    <text evidence="8">The sequence shown here is derived from an EMBL/GenBank/DDBJ whole genome shotgun (WGS) entry which is preliminary data.</text>
</comment>
<dbReference type="GO" id="GO:0051301">
    <property type="term" value="P:cell division"/>
    <property type="evidence" value="ECO:0007669"/>
    <property type="project" value="UniProtKB-KW"/>
</dbReference>
<keyword evidence="5 7" id="KW-0472">Membrane</keyword>
<keyword evidence="7" id="KW-0175">Coiled coil</keyword>
<proteinExistence type="inferred from homology"/>
<evidence type="ECO:0000256" key="6">
    <source>
        <dbReference type="ARBA" id="ARBA00023306"/>
    </source>
</evidence>
<name>A0ABU1Z2L9_9BURK</name>
<keyword evidence="6 7" id="KW-0131">Cell cycle</keyword>
<feature type="coiled-coil region" evidence="7">
    <location>
        <begin position="29"/>
        <end position="70"/>
    </location>
</feature>
<evidence type="ECO:0000256" key="1">
    <source>
        <dbReference type="ARBA" id="ARBA00022475"/>
    </source>
</evidence>
<comment type="subcellular location">
    <subcellularLocation>
        <location evidence="7">Cell inner membrane</location>
        <topology evidence="7">Single-pass type II membrane protein</topology>
    </subcellularLocation>
    <text evidence="7">Localizes to the division septum.</text>
</comment>
<evidence type="ECO:0000256" key="5">
    <source>
        <dbReference type="ARBA" id="ARBA00023136"/>
    </source>
</evidence>
<dbReference type="PANTHER" id="PTHR37485:SF1">
    <property type="entry name" value="CELL DIVISION PROTEIN FTSB"/>
    <property type="match status" value="1"/>
</dbReference>
<evidence type="ECO:0000256" key="7">
    <source>
        <dbReference type="HAMAP-Rule" id="MF_00599"/>
    </source>
</evidence>
<accession>A0ABU1Z2L9</accession>
<dbReference type="InterPro" id="IPR023081">
    <property type="entry name" value="Cell_div_FtsB"/>
</dbReference>